<evidence type="ECO:0000256" key="9">
    <source>
        <dbReference type="PIRSR" id="PIRSR000362-1"/>
    </source>
</evidence>
<feature type="binding site" evidence="10">
    <location>
        <position position="203"/>
    </location>
    <ligand>
        <name>NADP(+)</name>
        <dbReference type="ChEBI" id="CHEBI:58349"/>
    </ligand>
</feature>
<feature type="binding site" evidence="10">
    <location>
        <begin position="191"/>
        <end position="192"/>
    </location>
    <ligand>
        <name>NADP(+)</name>
        <dbReference type="ChEBI" id="CHEBI:58349"/>
    </ligand>
</feature>
<evidence type="ECO:0000256" key="2">
    <source>
        <dbReference type="ARBA" id="ARBA00008312"/>
    </source>
</evidence>
<dbReference type="RefSeq" id="WP_038592720.1">
    <property type="nucleotide sequence ID" value="NZ_CP009211.1"/>
</dbReference>
<dbReference type="EC" id="1.18.1.2" evidence="3"/>
<reference evidence="13 15" key="2">
    <citation type="submission" date="2017-06" db="EMBL/GenBank/DDBJ databases">
        <authorList>
            <consortium name="Pathogen Informatics"/>
        </authorList>
    </citation>
    <scope>NUCLEOTIDE SEQUENCE [LARGE SCALE GENOMIC DNA]</scope>
    <source>
        <strain evidence="13 15">NCTC13015</strain>
    </source>
</reference>
<dbReference type="KEGG" id="cii:CIMIT_10740"/>
<reference evidence="12 14" key="1">
    <citation type="submission" date="2014-08" db="EMBL/GenBank/DDBJ databases">
        <title>Complete genome sequence of Corynebacterium imitans DSM 44264, isolated from a five-month-old boy with suspected pharyngeal diphtheria.</title>
        <authorList>
            <person name="Mollmann S."/>
            <person name="Albersmeier A."/>
            <person name="Ruckert C."/>
            <person name="Tauch A."/>
        </authorList>
    </citation>
    <scope>NUCLEOTIDE SEQUENCE [LARGE SCALE GENOMIC DNA]</scope>
    <source>
        <strain evidence="12 14">DSM 44264</strain>
    </source>
</reference>
<evidence type="ECO:0000256" key="10">
    <source>
        <dbReference type="PIRSR" id="PIRSR000362-2"/>
    </source>
</evidence>
<evidence type="ECO:0000313" key="13">
    <source>
        <dbReference type="EMBL" id="SNV84423.1"/>
    </source>
</evidence>
<feature type="binding site" evidence="9">
    <location>
        <begin position="365"/>
        <end position="367"/>
    </location>
    <ligand>
        <name>FAD</name>
        <dbReference type="ChEBI" id="CHEBI:57692"/>
    </ligand>
</feature>
<dbReference type="EMBL" id="CP009211">
    <property type="protein sequence ID" value="AIJ34299.1"/>
    <property type="molecule type" value="Genomic_DNA"/>
</dbReference>
<dbReference type="InterPro" id="IPR055275">
    <property type="entry name" value="Ferredox_Rdtase"/>
</dbReference>
<dbReference type="Gene3D" id="3.40.50.720">
    <property type="entry name" value="NAD(P)-binding Rossmann-like Domain"/>
    <property type="match status" value="1"/>
</dbReference>
<feature type="binding site" evidence="9">
    <location>
        <position position="35"/>
    </location>
    <ligand>
        <name>FAD</name>
        <dbReference type="ChEBI" id="CHEBI:57692"/>
    </ligand>
</feature>
<evidence type="ECO:0000256" key="3">
    <source>
        <dbReference type="ARBA" id="ARBA00013223"/>
    </source>
</evidence>
<dbReference type="InterPro" id="IPR036188">
    <property type="entry name" value="FAD/NAD-bd_sf"/>
</dbReference>
<keyword evidence="5 9" id="KW-0274">FAD</keyword>
<evidence type="ECO:0000256" key="7">
    <source>
        <dbReference type="ARBA" id="ARBA00023002"/>
    </source>
</evidence>
<comment type="catalytic activity">
    <reaction evidence="8">
        <text>2 reduced [2Fe-2S]-[ferredoxin] + NADP(+) + H(+) = 2 oxidized [2Fe-2S]-[ferredoxin] + NADPH</text>
        <dbReference type="Rhea" id="RHEA:20125"/>
        <dbReference type="Rhea" id="RHEA-COMP:10000"/>
        <dbReference type="Rhea" id="RHEA-COMP:10001"/>
        <dbReference type="ChEBI" id="CHEBI:15378"/>
        <dbReference type="ChEBI" id="CHEBI:33737"/>
        <dbReference type="ChEBI" id="CHEBI:33738"/>
        <dbReference type="ChEBI" id="CHEBI:57783"/>
        <dbReference type="ChEBI" id="CHEBI:58349"/>
        <dbReference type="EC" id="1.18.1.2"/>
    </reaction>
</comment>
<feature type="domain" description="FAD/NAD(P)-binding" evidence="11">
    <location>
        <begin position="4"/>
        <end position="186"/>
    </location>
</feature>
<dbReference type="SUPFAM" id="SSF51971">
    <property type="entry name" value="Nucleotide-binding domain"/>
    <property type="match status" value="1"/>
</dbReference>
<evidence type="ECO:0000256" key="1">
    <source>
        <dbReference type="ARBA" id="ARBA00001974"/>
    </source>
</evidence>
<dbReference type="Proteomes" id="UP000028780">
    <property type="component" value="Chromosome"/>
</dbReference>
<evidence type="ECO:0000256" key="6">
    <source>
        <dbReference type="ARBA" id="ARBA00022857"/>
    </source>
</evidence>
<name>A0A076NIL2_9CORY</name>
<dbReference type="Gene3D" id="3.50.50.60">
    <property type="entry name" value="FAD/NAD(P)-binding domain"/>
    <property type="match status" value="1"/>
</dbReference>
<evidence type="ECO:0000313" key="14">
    <source>
        <dbReference type="Proteomes" id="UP000028780"/>
    </source>
</evidence>
<dbReference type="OrthoDB" id="289202at2"/>
<dbReference type="InterPro" id="IPR021163">
    <property type="entry name" value="Ferredox_Rdtase_adrenod"/>
</dbReference>
<keyword evidence="7 13" id="KW-0560">Oxidoreductase</keyword>
<dbReference type="STRING" id="156978.CIMIT_10740"/>
<dbReference type="InterPro" id="IPR023753">
    <property type="entry name" value="FAD/NAD-binding_dom"/>
</dbReference>
<dbReference type="PANTHER" id="PTHR48467:SF1">
    <property type="entry name" value="GLUTAMATE SYNTHASE 1 [NADH], CHLOROPLASTIC-LIKE"/>
    <property type="match status" value="1"/>
</dbReference>
<evidence type="ECO:0000259" key="11">
    <source>
        <dbReference type="Pfam" id="PF07992"/>
    </source>
</evidence>
<protein>
    <recommendedName>
        <fullName evidence="3">ferredoxin--NADP(+) reductase</fullName>
        <ecNumber evidence="3">1.18.1.2</ecNumber>
    </recommendedName>
</protein>
<dbReference type="PANTHER" id="PTHR48467">
    <property type="entry name" value="GLUTAMATE SYNTHASE 1 [NADH], CHLOROPLASTIC-LIKE"/>
    <property type="match status" value="1"/>
</dbReference>
<comment type="similarity">
    <text evidence="2">Belongs to the ferredoxin--NADP reductase type 1 family.</text>
</comment>
<sequence length="456" mass="50514">MSLRVAVVGAGPAGIYASDLLLRNAEHDIHVDLFEQMPAPFGLIRYGVAPDHPRIKGIVKSLHRVLDKDNLRLIANVTVGRDVTIDELRDYYDAVILSTGAVRDRELLIPNGDKSIGAGEFVGFYDGNPRFERDWNLEAKEVAVIGVGNVALDISRVLAKTGDELAVTEIPDNVYESLKKNQAETVHMFGRRGPAQAKFTPKELREMDLSDTIQVLVDPEDIDYDAASEEVRRADKSIDLNCQVLEQYAMREPDDAPHKIHIHFFEEPVEVLVDDAGNTTGIRTERQELDGNGGIKGTGKFTDWPVQQVYHAVGYRSEPVEGVPFDLERHVIPNDGGRVLASAEEGAAPEDKLYVTGWIKRGPVGLIGNTKSDAKETTDMLLADADAGKLAAPSHTGIDDILGLLRERGIDYATWAGWYKLDEAERALGEADEKFPRERKKIVEWEDMLSHSRADD</sequence>
<gene>
    <name evidence="13" type="primary">fprA</name>
    <name evidence="12" type="ORF">CIMIT_10740</name>
    <name evidence="13" type="ORF">SAMEA4535761_02205</name>
</gene>
<proteinExistence type="inferred from homology"/>
<dbReference type="AlphaFoldDB" id="A0A076NIL2"/>
<evidence type="ECO:0000256" key="8">
    <source>
        <dbReference type="ARBA" id="ARBA00047776"/>
    </source>
</evidence>
<evidence type="ECO:0000256" key="4">
    <source>
        <dbReference type="ARBA" id="ARBA00022630"/>
    </source>
</evidence>
<feature type="binding site" evidence="9">
    <location>
        <position position="13"/>
    </location>
    <ligand>
        <name>FAD</name>
        <dbReference type="ChEBI" id="CHEBI:57692"/>
    </ligand>
</feature>
<feature type="binding site" evidence="10">
    <location>
        <position position="365"/>
    </location>
    <ligand>
        <name>NADP(+)</name>
        <dbReference type="ChEBI" id="CHEBI:58349"/>
    </ligand>
</feature>
<keyword evidence="14" id="KW-1185">Reference proteome</keyword>
<evidence type="ECO:0000256" key="5">
    <source>
        <dbReference type="ARBA" id="ARBA00022827"/>
    </source>
</evidence>
<dbReference type="EMBL" id="LT906467">
    <property type="protein sequence ID" value="SNV84423.1"/>
    <property type="molecule type" value="Genomic_DNA"/>
</dbReference>
<dbReference type="Pfam" id="PF07992">
    <property type="entry name" value="Pyr_redox_2"/>
    <property type="match status" value="1"/>
</dbReference>
<feature type="binding site" evidence="9">
    <location>
        <position position="79"/>
    </location>
    <ligand>
        <name>FAD</name>
        <dbReference type="ChEBI" id="CHEBI:57692"/>
    </ligand>
</feature>
<feature type="binding site" evidence="9">
    <location>
        <position position="43"/>
    </location>
    <ligand>
        <name>FAD</name>
        <dbReference type="ChEBI" id="CHEBI:57692"/>
    </ligand>
</feature>
<feature type="binding site" evidence="9">
    <location>
        <position position="358"/>
    </location>
    <ligand>
        <name>FAD</name>
        <dbReference type="ChEBI" id="CHEBI:57692"/>
    </ligand>
</feature>
<dbReference type="eggNOG" id="COG0493">
    <property type="taxonomic scope" value="Bacteria"/>
</dbReference>
<keyword evidence="4" id="KW-0285">Flavoprotein</keyword>
<organism evidence="12 14">
    <name type="scientific">Corynebacterium imitans</name>
    <dbReference type="NCBI Taxonomy" id="156978"/>
    <lineage>
        <taxon>Bacteria</taxon>
        <taxon>Bacillati</taxon>
        <taxon>Actinomycetota</taxon>
        <taxon>Actinomycetes</taxon>
        <taxon>Mycobacteriales</taxon>
        <taxon>Corynebacteriaceae</taxon>
        <taxon>Corynebacterium</taxon>
    </lineage>
</organism>
<dbReference type="GO" id="GO:0004324">
    <property type="term" value="F:ferredoxin-NADP+ reductase activity"/>
    <property type="evidence" value="ECO:0007669"/>
    <property type="project" value="UniProtKB-EC"/>
</dbReference>
<evidence type="ECO:0000313" key="15">
    <source>
        <dbReference type="Proteomes" id="UP000215374"/>
    </source>
</evidence>
<evidence type="ECO:0000313" key="12">
    <source>
        <dbReference type="EMBL" id="AIJ34299.1"/>
    </source>
</evidence>
<dbReference type="HOGENOM" id="CLU_024722_4_0_11"/>
<keyword evidence="6 10" id="KW-0521">NADP</keyword>
<dbReference type="PIRSF" id="PIRSF000362">
    <property type="entry name" value="FNR"/>
    <property type="match status" value="1"/>
</dbReference>
<dbReference type="Proteomes" id="UP000215374">
    <property type="component" value="Chromosome 1"/>
</dbReference>
<comment type="cofactor">
    <cofactor evidence="1 9">
        <name>FAD</name>
        <dbReference type="ChEBI" id="CHEBI:57692"/>
    </cofactor>
</comment>
<accession>A0A076NIL2</accession>
<dbReference type="PRINTS" id="PR00419">
    <property type="entry name" value="ADXRDTASE"/>
</dbReference>